<keyword evidence="1" id="KW-0175">Coiled coil</keyword>
<evidence type="ECO:0000313" key="3">
    <source>
        <dbReference type="EMBL" id="KAB7517964.1"/>
    </source>
</evidence>
<gene>
    <name evidence="3" type="ORF">DMP03_00945</name>
</gene>
<protein>
    <submittedName>
        <fullName evidence="3">Uncharacterized protein</fullName>
    </submittedName>
</protein>
<dbReference type="Proteomes" id="UP000326302">
    <property type="component" value="Unassembled WGS sequence"/>
</dbReference>
<dbReference type="RefSeq" id="WP_152118867.1">
    <property type="nucleotide sequence ID" value="NZ_QJOW01000001.1"/>
</dbReference>
<feature type="region of interest" description="Disordered" evidence="2">
    <location>
        <begin position="181"/>
        <end position="202"/>
    </location>
</feature>
<dbReference type="AlphaFoldDB" id="A0A5N5UGZ2"/>
<evidence type="ECO:0000256" key="1">
    <source>
        <dbReference type="SAM" id="Coils"/>
    </source>
</evidence>
<dbReference type="EMBL" id="QJOW01000001">
    <property type="protein sequence ID" value="KAB7517964.1"/>
    <property type="molecule type" value="Genomic_DNA"/>
</dbReference>
<dbReference type="OrthoDB" id="275316at2157"/>
<reference evidence="3 4" key="1">
    <citation type="submission" date="2019-10" db="EMBL/GenBank/DDBJ databases">
        <title>Unraveling microbial dark matter from salterns through culturing: the case of the genus Halosegnis.</title>
        <authorList>
            <person name="Duran-Viseras A."/>
            <person name="Andrei A.-S."/>
            <person name="Vera-Gargallo B."/>
            <person name="Ghai R."/>
            <person name="Sanchez-Porro C."/>
            <person name="Ventosa A."/>
        </authorList>
    </citation>
    <scope>NUCLEOTIDE SEQUENCE [LARGE SCALE GENOMIC DNA]</scope>
    <source>
        <strain evidence="3 4">F17-44</strain>
    </source>
</reference>
<name>A0A5N5UGZ2_9EURY</name>
<feature type="coiled-coil region" evidence="1">
    <location>
        <begin position="4"/>
        <end position="31"/>
    </location>
</feature>
<proteinExistence type="predicted"/>
<evidence type="ECO:0000256" key="2">
    <source>
        <dbReference type="SAM" id="MobiDB-lite"/>
    </source>
</evidence>
<sequence>MTDEDALRERVDALEATVDALAQRLDTAMNRDIPLLKGTVRAIVDADIDEIGELPDAGRSFHRTVVTQTERLATVEEQVAAFGDVDATKTTKAQKLAAICAFAQNKHNSQSSTVAVTAAEIRGCVGVSRRYAYELIDDAAAELAGARVRNATSGESSGASKKKALLVDCEQVHVETGGVNQFTTGEIGREGERAEVTTTGRE</sequence>
<evidence type="ECO:0000313" key="4">
    <source>
        <dbReference type="Proteomes" id="UP000326302"/>
    </source>
</evidence>
<organism evidence="3 4">
    <name type="scientific">Halosegnis rubeus</name>
    <dbReference type="NCBI Taxonomy" id="2212850"/>
    <lineage>
        <taxon>Archaea</taxon>
        <taxon>Methanobacteriati</taxon>
        <taxon>Methanobacteriota</taxon>
        <taxon>Stenosarchaea group</taxon>
        <taxon>Halobacteria</taxon>
        <taxon>Halobacteriales</taxon>
        <taxon>Natronomonadaceae</taxon>
        <taxon>Halosegnis</taxon>
    </lineage>
</organism>
<accession>A0A5N5UGZ2</accession>
<comment type="caution">
    <text evidence="3">The sequence shown here is derived from an EMBL/GenBank/DDBJ whole genome shotgun (WGS) entry which is preliminary data.</text>
</comment>
<feature type="compositionally biased region" description="Basic and acidic residues" evidence="2">
    <location>
        <begin position="187"/>
        <end position="202"/>
    </location>
</feature>